<evidence type="ECO:0000313" key="2">
    <source>
        <dbReference type="EMBL" id="GAA3734588.1"/>
    </source>
</evidence>
<feature type="transmembrane region" description="Helical" evidence="1">
    <location>
        <begin position="67"/>
        <end position="91"/>
    </location>
</feature>
<dbReference type="EMBL" id="BAABAE010000002">
    <property type="protein sequence ID" value="GAA3734588.1"/>
    <property type="molecule type" value="Genomic_DNA"/>
</dbReference>
<comment type="caution">
    <text evidence="2">The sequence shown here is derived from an EMBL/GenBank/DDBJ whole genome shotgun (WGS) entry which is preliminary data.</text>
</comment>
<evidence type="ECO:0000313" key="3">
    <source>
        <dbReference type="Proteomes" id="UP001501004"/>
    </source>
</evidence>
<gene>
    <name evidence="2" type="ORF">GCM10022239_08360</name>
</gene>
<reference evidence="3" key="1">
    <citation type="journal article" date="2019" name="Int. J. Syst. Evol. Microbiol.">
        <title>The Global Catalogue of Microorganisms (GCM) 10K type strain sequencing project: providing services to taxonomists for standard genome sequencing and annotation.</title>
        <authorList>
            <consortium name="The Broad Institute Genomics Platform"/>
            <consortium name="The Broad Institute Genome Sequencing Center for Infectious Disease"/>
            <person name="Wu L."/>
            <person name="Ma J."/>
        </authorList>
    </citation>
    <scope>NUCLEOTIDE SEQUENCE [LARGE SCALE GENOMIC DNA]</scope>
    <source>
        <strain evidence="3">JCM 16949</strain>
    </source>
</reference>
<dbReference type="Proteomes" id="UP001501004">
    <property type="component" value="Unassembled WGS sequence"/>
</dbReference>
<name>A0ABP7FA74_9MICO</name>
<feature type="transmembrane region" description="Helical" evidence="1">
    <location>
        <begin position="30"/>
        <end position="55"/>
    </location>
</feature>
<proteinExistence type="predicted"/>
<sequence length="106" mass="11011">MRILVTVTKNPASPTAAPGTPSGISRLERILAIMIVAIVALALICFVAVIVATSAGVGANDGFSHGIWPAVFFVPYLGLPLAFVLIIVVLVSNGMRRSRAAKANAR</sequence>
<accession>A0ABP7FA74</accession>
<keyword evidence="1" id="KW-1133">Transmembrane helix</keyword>
<organism evidence="2 3">
    <name type="scientific">Leifsonella bigeumensis</name>
    <dbReference type="NCBI Taxonomy" id="433643"/>
    <lineage>
        <taxon>Bacteria</taxon>
        <taxon>Bacillati</taxon>
        <taxon>Actinomycetota</taxon>
        <taxon>Actinomycetes</taxon>
        <taxon>Micrococcales</taxon>
        <taxon>Microbacteriaceae</taxon>
        <taxon>Leifsonella</taxon>
    </lineage>
</organism>
<evidence type="ECO:0008006" key="4">
    <source>
        <dbReference type="Google" id="ProtNLM"/>
    </source>
</evidence>
<keyword evidence="3" id="KW-1185">Reference proteome</keyword>
<keyword evidence="1" id="KW-0812">Transmembrane</keyword>
<protein>
    <recommendedName>
        <fullName evidence="4">Multidrug ABC transporter ATPase</fullName>
    </recommendedName>
</protein>
<evidence type="ECO:0000256" key="1">
    <source>
        <dbReference type="SAM" id="Phobius"/>
    </source>
</evidence>
<keyword evidence="1" id="KW-0472">Membrane</keyword>